<reference evidence="1 2" key="1">
    <citation type="submission" date="2019-09" db="EMBL/GenBank/DDBJ databases">
        <title>Goodfellowia gen. nov., a new genus of the Pseudonocardineae related to Actinoalloteichus, containing Goodfellowia coeruleoviolacea gen. nov., comb. nov. gen. nov., comb. nov.</title>
        <authorList>
            <person name="Labeda D."/>
        </authorList>
    </citation>
    <scope>NUCLEOTIDE SEQUENCE [LARGE SCALE GENOMIC DNA]</scope>
    <source>
        <strain evidence="1 2">AN110305</strain>
    </source>
</reference>
<reference evidence="1 2" key="2">
    <citation type="submission" date="2019-09" db="EMBL/GenBank/DDBJ databases">
        <authorList>
            <person name="Jin C."/>
        </authorList>
    </citation>
    <scope>NUCLEOTIDE SEQUENCE [LARGE SCALE GENOMIC DNA]</scope>
    <source>
        <strain evidence="1 2">AN110305</strain>
    </source>
</reference>
<dbReference type="EMBL" id="VUOB01000062">
    <property type="protein sequence ID" value="KAA2254297.1"/>
    <property type="molecule type" value="Genomic_DNA"/>
</dbReference>
<evidence type="ECO:0000313" key="2">
    <source>
        <dbReference type="Proteomes" id="UP000323454"/>
    </source>
</evidence>
<sequence length="268" mass="29722">MTASLSIPQTALAASAHASSPTDCAVRLDCAATDLDTMSMTQRLEFLDALERGPASELSANFDRWSNIRGIVDFFRDHELGAPGSWISYVDAGILEGIERGTAIALGRSTDTFGNPGSVKWATYLIRLKRGELTDRATHDRAWGEAEQASTDRGVAIAGEHGAQASAVDRRFFMFSEFYRWTLRNRPAALNLLTGYGMLIRPEVYRDRVPFLDWFTDVRNPVPARKGAEVAYALARLDPLRGTFTTLDLLLAYLPDLFRQFQLDTGSH</sequence>
<accession>A0A5B2WWI6</accession>
<dbReference type="AlphaFoldDB" id="A0A5B2WWI6"/>
<name>A0A5B2WWI6_9PSEU</name>
<dbReference type="Proteomes" id="UP000323454">
    <property type="component" value="Unassembled WGS sequence"/>
</dbReference>
<dbReference type="RefSeq" id="WP_149853349.1">
    <property type="nucleotide sequence ID" value="NZ_VUOB01000062.1"/>
</dbReference>
<evidence type="ECO:0000313" key="1">
    <source>
        <dbReference type="EMBL" id="KAA2254297.1"/>
    </source>
</evidence>
<protein>
    <submittedName>
        <fullName evidence="1">Uncharacterized protein</fullName>
    </submittedName>
</protein>
<proteinExistence type="predicted"/>
<comment type="caution">
    <text evidence="1">The sequence shown here is derived from an EMBL/GenBank/DDBJ whole genome shotgun (WGS) entry which is preliminary data.</text>
</comment>
<organism evidence="1 2">
    <name type="scientific">Solihabitans fulvus</name>
    <dbReference type="NCBI Taxonomy" id="1892852"/>
    <lineage>
        <taxon>Bacteria</taxon>
        <taxon>Bacillati</taxon>
        <taxon>Actinomycetota</taxon>
        <taxon>Actinomycetes</taxon>
        <taxon>Pseudonocardiales</taxon>
        <taxon>Pseudonocardiaceae</taxon>
        <taxon>Solihabitans</taxon>
    </lineage>
</organism>
<keyword evidence="2" id="KW-1185">Reference proteome</keyword>
<dbReference type="OrthoDB" id="3679856at2"/>
<gene>
    <name evidence="1" type="ORF">F0L68_30705</name>
</gene>